<dbReference type="PANTHER" id="PTHR46558:SF11">
    <property type="entry name" value="HTH-TYPE TRANSCRIPTIONAL REGULATOR XRE"/>
    <property type="match status" value="1"/>
</dbReference>
<dbReference type="EMBL" id="AAXG02000005">
    <property type="protein sequence ID" value="EDN01399.1"/>
    <property type="molecule type" value="Genomic_DNA"/>
</dbReference>
<dbReference type="AlphaFoldDB" id="A6NQQ3"/>
<reference evidence="3 4" key="2">
    <citation type="submission" date="2007-06" db="EMBL/GenBank/DDBJ databases">
        <title>Draft genome sequence of Pseudoflavonifractor capillosus ATCC 29799.</title>
        <authorList>
            <person name="Sudarsanam P."/>
            <person name="Ley R."/>
            <person name="Guruge J."/>
            <person name="Turnbaugh P.J."/>
            <person name="Mahowald M."/>
            <person name="Liep D."/>
            <person name="Gordon J."/>
        </authorList>
    </citation>
    <scope>NUCLEOTIDE SEQUENCE [LARGE SCALE GENOMIC DNA]</scope>
    <source>
        <strain evidence="3 4">ATCC 29799</strain>
    </source>
</reference>
<evidence type="ECO:0000259" key="2">
    <source>
        <dbReference type="PROSITE" id="PS50943"/>
    </source>
</evidence>
<dbReference type="SUPFAM" id="SSF47413">
    <property type="entry name" value="lambda repressor-like DNA-binding domains"/>
    <property type="match status" value="1"/>
</dbReference>
<dbReference type="GO" id="GO:0003677">
    <property type="term" value="F:DNA binding"/>
    <property type="evidence" value="ECO:0007669"/>
    <property type="project" value="UniProtKB-KW"/>
</dbReference>
<gene>
    <name evidence="3" type="ORF">BACCAP_00524</name>
</gene>
<dbReference type="Proteomes" id="UP000003639">
    <property type="component" value="Unassembled WGS sequence"/>
</dbReference>
<name>A6NQQ3_9FIRM</name>
<feature type="domain" description="HTH cro/C1-type" evidence="2">
    <location>
        <begin position="6"/>
        <end position="60"/>
    </location>
</feature>
<dbReference type="InterPro" id="IPR010982">
    <property type="entry name" value="Lambda_DNA-bd_dom_sf"/>
</dbReference>
<dbReference type="STRING" id="411467.BACCAP_00524"/>
<dbReference type="eggNOG" id="COG1396">
    <property type="taxonomic scope" value="Bacteria"/>
</dbReference>
<dbReference type="InterPro" id="IPR001387">
    <property type="entry name" value="Cro/C1-type_HTH"/>
</dbReference>
<dbReference type="Pfam" id="PF01381">
    <property type="entry name" value="HTH_3"/>
    <property type="match status" value="1"/>
</dbReference>
<organism evidence="3 4">
    <name type="scientific">Pseudoflavonifractor capillosus ATCC 29799</name>
    <dbReference type="NCBI Taxonomy" id="411467"/>
    <lineage>
        <taxon>Bacteria</taxon>
        <taxon>Bacillati</taxon>
        <taxon>Bacillota</taxon>
        <taxon>Clostridia</taxon>
        <taxon>Eubacteriales</taxon>
        <taxon>Oscillospiraceae</taxon>
        <taxon>Pseudoflavonifractor</taxon>
    </lineage>
</organism>
<sequence length="110" mass="12899">MLSQRLRLLRQSRCKTQSEIAALLSISRSAYALYEAGKRQLNYDSLVTLADFYHISLDYLFSRTDVPELQRSFTQEERRLLSRYRALDSRGRETVQALADTEYSISNRKK</sequence>
<protein>
    <submittedName>
        <fullName evidence="3">DNA-binding helix-turn-helix protein</fullName>
    </submittedName>
</protein>
<proteinExistence type="predicted"/>
<reference evidence="3 4" key="1">
    <citation type="submission" date="2007-04" db="EMBL/GenBank/DDBJ databases">
        <authorList>
            <person name="Fulton L."/>
            <person name="Clifton S."/>
            <person name="Fulton B."/>
            <person name="Xu J."/>
            <person name="Minx P."/>
            <person name="Pepin K.H."/>
            <person name="Johnson M."/>
            <person name="Thiruvilangam P."/>
            <person name="Bhonagiri V."/>
            <person name="Nash W.E."/>
            <person name="Mardis E.R."/>
            <person name="Wilson R.K."/>
        </authorList>
    </citation>
    <scope>NUCLEOTIDE SEQUENCE [LARGE SCALE GENOMIC DNA]</scope>
    <source>
        <strain evidence="3 4">ATCC 29799</strain>
    </source>
</reference>
<accession>A6NQQ3</accession>
<keyword evidence="1 3" id="KW-0238">DNA-binding</keyword>
<dbReference type="Gene3D" id="1.10.260.40">
    <property type="entry name" value="lambda repressor-like DNA-binding domains"/>
    <property type="match status" value="1"/>
</dbReference>
<evidence type="ECO:0000313" key="4">
    <source>
        <dbReference type="Proteomes" id="UP000003639"/>
    </source>
</evidence>
<dbReference type="RefSeq" id="WP_006571080.1">
    <property type="nucleotide sequence ID" value="NZ_AAXG02000005.1"/>
</dbReference>
<evidence type="ECO:0000256" key="1">
    <source>
        <dbReference type="ARBA" id="ARBA00023125"/>
    </source>
</evidence>
<dbReference type="PANTHER" id="PTHR46558">
    <property type="entry name" value="TRACRIPTIONAL REGULATORY PROTEIN-RELATED-RELATED"/>
    <property type="match status" value="1"/>
</dbReference>
<evidence type="ECO:0000313" key="3">
    <source>
        <dbReference type="EMBL" id="EDN01399.1"/>
    </source>
</evidence>
<comment type="caution">
    <text evidence="3">The sequence shown here is derived from an EMBL/GenBank/DDBJ whole genome shotgun (WGS) entry which is preliminary data.</text>
</comment>
<keyword evidence="4" id="KW-1185">Reference proteome</keyword>
<dbReference type="CDD" id="cd00093">
    <property type="entry name" value="HTH_XRE"/>
    <property type="match status" value="1"/>
</dbReference>
<dbReference type="PROSITE" id="PS50943">
    <property type="entry name" value="HTH_CROC1"/>
    <property type="match status" value="1"/>
</dbReference>
<dbReference type="SMART" id="SM00530">
    <property type="entry name" value="HTH_XRE"/>
    <property type="match status" value="1"/>
</dbReference>